<reference evidence="5" key="1">
    <citation type="journal article" date="2021" name="Proc. Natl. Acad. Sci. U.S.A.">
        <title>A Catalog of Tens of Thousands of Viruses from Human Metagenomes Reveals Hidden Associations with Chronic Diseases.</title>
        <authorList>
            <person name="Tisza M.J."/>
            <person name="Buck C.B."/>
        </authorList>
    </citation>
    <scope>NUCLEOTIDE SEQUENCE</scope>
    <source>
        <strain evidence="5">CtqK313</strain>
    </source>
</reference>
<evidence type="ECO:0000259" key="4">
    <source>
        <dbReference type="PROSITE" id="PS51688"/>
    </source>
</evidence>
<dbReference type="PROSITE" id="PS51688">
    <property type="entry name" value="ICA"/>
    <property type="match status" value="1"/>
</dbReference>
<dbReference type="EMBL" id="BK032785">
    <property type="protein sequence ID" value="DAF60253.1"/>
    <property type="molecule type" value="Genomic_DNA"/>
</dbReference>
<proteinExistence type="predicted"/>
<keyword evidence="2" id="KW-1227">Viral tail protein</keyword>
<organism evidence="5">
    <name type="scientific">Siphoviridae sp. ctqK313</name>
    <dbReference type="NCBI Taxonomy" id="2827946"/>
    <lineage>
        <taxon>Viruses</taxon>
        <taxon>Duplodnaviria</taxon>
        <taxon>Heunggongvirae</taxon>
        <taxon>Uroviricota</taxon>
        <taxon>Caudoviricetes</taxon>
    </lineage>
</organism>
<name>A0A8S5TAA0_9CAUD</name>
<evidence type="ECO:0000256" key="2">
    <source>
        <dbReference type="ARBA" id="ARBA00022732"/>
    </source>
</evidence>
<keyword evidence="3" id="KW-0175">Coiled coil</keyword>
<feature type="coiled-coil region" evidence="3">
    <location>
        <begin position="1033"/>
        <end position="1067"/>
    </location>
</feature>
<dbReference type="GO" id="GO:0098015">
    <property type="term" value="C:virus tail"/>
    <property type="evidence" value="ECO:0007669"/>
    <property type="project" value="UniProtKB-KW"/>
</dbReference>
<protein>
    <submittedName>
        <fullName evidence="5">Receptor recognition protein, Long tail, Helical sandwich, Tail fiber</fullName>
    </submittedName>
</protein>
<keyword evidence="2" id="KW-0946">Virion</keyword>
<evidence type="ECO:0000256" key="1">
    <source>
        <dbReference type="ARBA" id="ARBA00004328"/>
    </source>
</evidence>
<feature type="domain" description="Peptidase S74" evidence="4">
    <location>
        <begin position="948"/>
        <end position="1047"/>
    </location>
</feature>
<accession>A0A8S5TAA0</accession>
<evidence type="ECO:0000256" key="3">
    <source>
        <dbReference type="SAM" id="Coils"/>
    </source>
</evidence>
<sequence length="1070" mass="117824">MINASKAFKNALAEGKILYEIVDIAFADGRKKTLDSEILVGGGTFTDCAESSSFPIGTTICKSMTLSLDNTEDQWKDYYFYKAKLTAYLKMQVTDSVVETIKKGTYTITAPEQYGEVLEFTALDDMYKANAPYTSNLVLPQSAFTLLRDTCENIGISMGFSSMEHGDVAINSIPDGITFRQLIGWVAMLDSANARVDVNGNLQLIKWDFDSVSVDYGATVEADGYLVFGSGSSADSDGFISPNAGNWYLDSDGYLTLKEGVGNPTRLRDYLSSPTLSSDDIVITGIKVKNTESDAMYGKDGYVLELENDLLSDADLGTVAGWIGGNLIGKSFRSMEGSLIYNPLTEFGDMAFTYDRKENKYITPITDVSSRLNGTTDVKTKAENPIRGSSKFLSSADKTLIAAKKIIENEKTAREQAVKKLENALANSEGLFETLEVLEDKSIITYLHDKPLLEESKVVIKLTSNAIGVSNDGGETYPYGFVVDGTLITRLLYAEGINADYIDSGALTVRDSHGNIIFQADMNTKKVYLDGSVQIGGGKSINDIEQTAENAMKAAALAKNMTLQLSNEYQGISVDSNGNYGTFPSGVTTQAVVMYGTQDITDDCSYTISKSDGVDGTWDISTKAYTVTGLNTDNGWIDIKATYLETLSVSKRFSVSKQYAGEKGEQGVPGRTYFIEMSADILKRGQDNKVSPNNITAKAYYRDGDKAERKEYKGRWKVQTSTDGSTYSNVLASIVDESEKSYTVGSLDRSVVYIRFILYEAGGNNNQLDIQTIPILIDVDALTHEEIFNLLTNNGSMKGIYKEGNQLYISFTYAKGGTLKLGGPNNGYGTFEVYDANGNIITQIDNSVGFKNFKGKEWFQINESVATAGYDSSLVHGLLDLSAQYSDGYWTVLESKQAGLLLKTVSRMKVETTGSSSLTLNVPEMPKLVTGSNLGKNNNGDVGTIASSSMRYKILGKTVKEDELEDLYRIKVIWAKYKDGYLMEQDERCGKEMPMFIAEDIDRRFPIAVDHNEKGHAENWNYRIMIPCMFAMLKNEHEKVKELQSELESIKTELTELKELINQCIVKKEV</sequence>
<dbReference type="InterPro" id="IPR030392">
    <property type="entry name" value="S74_ICA"/>
</dbReference>
<comment type="subcellular location">
    <subcellularLocation>
        <location evidence="1">Virion</location>
    </subcellularLocation>
</comment>
<feature type="coiled-coil region" evidence="3">
    <location>
        <begin position="404"/>
        <end position="441"/>
    </location>
</feature>
<keyword evidence="5" id="KW-0675">Receptor</keyword>
<evidence type="ECO:0000313" key="5">
    <source>
        <dbReference type="EMBL" id="DAF60253.1"/>
    </source>
</evidence>